<dbReference type="InterPro" id="IPR010982">
    <property type="entry name" value="Lambda_DNA-bd_dom_sf"/>
</dbReference>
<gene>
    <name evidence="2" type="ORF">K8V35_07265</name>
</gene>
<dbReference type="SUPFAM" id="SSF47413">
    <property type="entry name" value="lambda repressor-like DNA-binding domains"/>
    <property type="match status" value="1"/>
</dbReference>
<reference evidence="2" key="1">
    <citation type="journal article" date="2021" name="PeerJ">
        <title>Extensive microbial diversity within the chicken gut microbiome revealed by metagenomics and culture.</title>
        <authorList>
            <person name="Gilroy R."/>
            <person name="Ravi A."/>
            <person name="Getino M."/>
            <person name="Pursley I."/>
            <person name="Horton D.L."/>
            <person name="Alikhan N.F."/>
            <person name="Baker D."/>
            <person name="Gharbi K."/>
            <person name="Hall N."/>
            <person name="Watson M."/>
            <person name="Adriaenssens E.M."/>
            <person name="Foster-Nyarko E."/>
            <person name="Jarju S."/>
            <person name="Secka A."/>
            <person name="Antonio M."/>
            <person name="Oren A."/>
            <person name="Chaudhuri R.R."/>
            <person name="La Ragione R."/>
            <person name="Hildebrand F."/>
            <person name="Pallen M.J."/>
        </authorList>
    </citation>
    <scope>NUCLEOTIDE SEQUENCE</scope>
    <source>
        <strain evidence="2">6019</strain>
    </source>
</reference>
<dbReference type="GO" id="GO:0003677">
    <property type="term" value="F:DNA binding"/>
    <property type="evidence" value="ECO:0007669"/>
    <property type="project" value="InterPro"/>
</dbReference>
<name>A0A921DXY1_9STAP</name>
<evidence type="ECO:0000259" key="1">
    <source>
        <dbReference type="PROSITE" id="PS50943"/>
    </source>
</evidence>
<dbReference type="PROSITE" id="PS50943">
    <property type="entry name" value="HTH_CROC1"/>
    <property type="match status" value="1"/>
</dbReference>
<organism evidence="2 3">
    <name type="scientific">Aliicoccus persicus</name>
    <dbReference type="NCBI Taxonomy" id="930138"/>
    <lineage>
        <taxon>Bacteria</taxon>
        <taxon>Bacillati</taxon>
        <taxon>Bacillota</taxon>
        <taxon>Bacilli</taxon>
        <taxon>Bacillales</taxon>
        <taxon>Staphylococcaceae</taxon>
        <taxon>Aliicoccus</taxon>
    </lineage>
</organism>
<dbReference type="Gene3D" id="1.10.260.40">
    <property type="entry name" value="lambda repressor-like DNA-binding domains"/>
    <property type="match status" value="1"/>
</dbReference>
<dbReference type="InterPro" id="IPR001387">
    <property type="entry name" value="Cro/C1-type_HTH"/>
</dbReference>
<accession>A0A921DXY1</accession>
<proteinExistence type="predicted"/>
<dbReference type="SMART" id="SM00530">
    <property type="entry name" value="HTH_XRE"/>
    <property type="match status" value="1"/>
</dbReference>
<dbReference type="EMBL" id="DYYI01000078">
    <property type="protein sequence ID" value="HJE20135.1"/>
    <property type="molecule type" value="Genomic_DNA"/>
</dbReference>
<protein>
    <submittedName>
        <fullName evidence="2">Helix-turn-helix domain-containing protein</fullName>
    </submittedName>
</protein>
<dbReference type="Proteomes" id="UP000763505">
    <property type="component" value="Unassembled WGS sequence"/>
</dbReference>
<dbReference type="Pfam" id="PF01381">
    <property type="entry name" value="HTH_3"/>
    <property type="match status" value="1"/>
</dbReference>
<evidence type="ECO:0000313" key="2">
    <source>
        <dbReference type="EMBL" id="HJE20135.1"/>
    </source>
</evidence>
<dbReference type="CDD" id="cd00093">
    <property type="entry name" value="HTH_XRE"/>
    <property type="match status" value="1"/>
</dbReference>
<sequence length="145" mass="16904">MDKKAFVKVLQEKMKMVRTEAGYTQDTMSDTIGLSKKTLVQIEKERILPNWTTCLAISALFRDSQVLINTFGGDPLEIAQQLSRGVSAYPDREFEGIYWETLETKDNLLLKFNKKNSLYRVCGQQPRPYFTSIIEREAWTFFKNY</sequence>
<feature type="domain" description="HTH cro/C1-type" evidence="1">
    <location>
        <begin position="14"/>
        <end position="67"/>
    </location>
</feature>
<evidence type="ECO:0000313" key="3">
    <source>
        <dbReference type="Proteomes" id="UP000763505"/>
    </source>
</evidence>
<reference evidence="2" key="2">
    <citation type="submission" date="2021-09" db="EMBL/GenBank/DDBJ databases">
        <authorList>
            <person name="Gilroy R."/>
        </authorList>
    </citation>
    <scope>NUCLEOTIDE SEQUENCE</scope>
    <source>
        <strain evidence="2">6019</strain>
    </source>
</reference>
<comment type="caution">
    <text evidence="2">The sequence shown here is derived from an EMBL/GenBank/DDBJ whole genome shotgun (WGS) entry which is preliminary data.</text>
</comment>
<dbReference type="AlphaFoldDB" id="A0A921DXY1"/>